<accession>A0AAD1CLC3</accession>
<name>A0AAD1CLC3_PHODP</name>
<sequence>MKNIKTLRYVNLAGCSLYAVYGLIIQAWPVFAMNFICVGINLYRIYTLNKQEQ</sequence>
<evidence type="ECO:0000313" key="2">
    <source>
        <dbReference type="EMBL" id="BAX55721.1"/>
    </source>
</evidence>
<evidence type="ECO:0000256" key="1">
    <source>
        <dbReference type="SAM" id="Phobius"/>
    </source>
</evidence>
<keyword evidence="1" id="KW-0472">Membrane</keyword>
<reference evidence="3" key="1">
    <citation type="submission" date="2017-05" db="EMBL/GenBank/DDBJ databases">
        <title>Whole genome sequence of fish pathogenic bacteria, Photobacterium damselae subsp. piscicida, strain 91-197, isolated from hybrid striped bass (Morone sp.) in USA.</title>
        <authorList>
            <person name="Teru Y."/>
            <person name="Hikima J."/>
            <person name="Kono T."/>
            <person name="Sakai M."/>
            <person name="Takano T."/>
            <person name="Hawke J.P."/>
            <person name="Takeyama H."/>
            <person name="Aoki T."/>
        </authorList>
    </citation>
    <scope>NUCLEOTIDE SEQUENCE [LARGE SCALE GENOMIC DNA]</scope>
    <source>
        <strain evidence="3">91-197</strain>
    </source>
</reference>
<feature type="transmembrane region" description="Helical" evidence="1">
    <location>
        <begin position="20"/>
        <end position="43"/>
    </location>
</feature>
<keyword evidence="1" id="KW-0812">Transmembrane</keyword>
<organism evidence="2 3">
    <name type="scientific">Photobacterium damsela subsp. piscicida</name>
    <name type="common">Pasteurella piscicida</name>
    <dbReference type="NCBI Taxonomy" id="38294"/>
    <lineage>
        <taxon>Bacteria</taxon>
        <taxon>Pseudomonadati</taxon>
        <taxon>Pseudomonadota</taxon>
        <taxon>Gammaproteobacteria</taxon>
        <taxon>Vibrionales</taxon>
        <taxon>Vibrionaceae</taxon>
        <taxon>Photobacterium</taxon>
    </lineage>
</organism>
<protein>
    <recommendedName>
        <fullName evidence="4">Uroporphyrinogen decarboxylase</fullName>
    </recommendedName>
</protein>
<dbReference type="Proteomes" id="UP000218676">
    <property type="component" value="Chromosome 2"/>
</dbReference>
<dbReference type="EMBL" id="AP018046">
    <property type="protein sequence ID" value="BAX55721.1"/>
    <property type="molecule type" value="Genomic_DNA"/>
</dbReference>
<dbReference type="AlphaFoldDB" id="A0AAD1CLC3"/>
<keyword evidence="1" id="KW-1133">Transmembrane helix</keyword>
<gene>
    <name evidence="2" type="ORF">PDPUS_2_01135</name>
</gene>
<evidence type="ECO:0008006" key="4">
    <source>
        <dbReference type="Google" id="ProtNLM"/>
    </source>
</evidence>
<evidence type="ECO:0000313" key="3">
    <source>
        <dbReference type="Proteomes" id="UP000218676"/>
    </source>
</evidence>
<proteinExistence type="predicted"/>